<dbReference type="Proteomes" id="UP000095607">
    <property type="component" value="Chromosome"/>
</dbReference>
<gene>
    <name evidence="1" type="ORF">BI380_12755</name>
</gene>
<proteinExistence type="predicted"/>
<evidence type="ECO:0000313" key="1">
    <source>
        <dbReference type="EMBL" id="AOV02143.1"/>
    </source>
</evidence>
<sequence length="77" mass="8714">MTVDFVVFNHASCSIQLIKDNLLVYVEICNVCIAKFCSQIFLSNDIYDRGKIGLLKYSIAAELTQFFLQVGIDFSLL</sequence>
<organism evidence="1 2">
    <name type="scientific">Delftia tsuruhatensis</name>
    <dbReference type="NCBI Taxonomy" id="180282"/>
    <lineage>
        <taxon>Bacteria</taxon>
        <taxon>Pseudomonadati</taxon>
        <taxon>Pseudomonadota</taxon>
        <taxon>Betaproteobacteria</taxon>
        <taxon>Burkholderiales</taxon>
        <taxon>Comamonadaceae</taxon>
        <taxon>Delftia</taxon>
    </lineage>
</organism>
<accession>A0ABN4SI32</accession>
<evidence type="ECO:0000313" key="2">
    <source>
        <dbReference type="Proteomes" id="UP000095607"/>
    </source>
</evidence>
<dbReference type="EMBL" id="CP017420">
    <property type="protein sequence ID" value="AOV02143.1"/>
    <property type="molecule type" value="Genomic_DNA"/>
</dbReference>
<keyword evidence="2" id="KW-1185">Reference proteome</keyword>
<reference evidence="1 2" key="1">
    <citation type="submission" date="2016-09" db="EMBL/GenBank/DDBJ databases">
        <title>Complete genome sequence of Deltia acidovorans CM13 isolated from murine proximal colonic tissue.</title>
        <authorList>
            <person name="Saffarian A."/>
        </authorList>
    </citation>
    <scope>NUCLEOTIDE SEQUENCE [LARGE SCALE GENOMIC DNA]</scope>
    <source>
        <strain evidence="1 2">CM13</strain>
    </source>
</reference>
<protein>
    <submittedName>
        <fullName evidence="1">Uncharacterized protein</fullName>
    </submittedName>
</protein>
<name>A0ABN4SI32_9BURK</name>